<accession>A0ABM8W1Z2</accession>
<evidence type="ECO:0000259" key="1">
    <source>
        <dbReference type="Pfam" id="PF07707"/>
    </source>
</evidence>
<dbReference type="InterPro" id="IPR011705">
    <property type="entry name" value="BACK"/>
</dbReference>
<sequence length="128" mass="15284">MVLNQLNNIFLINLENQGKQSEEKKNGIIIFEKPNISPSVFEILIKFYYNMKNDIFTDLYQIALELVCRNPKVIFELEDFLKVDEDVLIRLLKSDCLRLEEFEIWEHLIKWGIENTESILDDDLTKWT</sequence>
<dbReference type="Pfam" id="PF07707">
    <property type="entry name" value="BACK"/>
    <property type="match status" value="1"/>
</dbReference>
<dbReference type="EMBL" id="CAJVQB010000728">
    <property type="protein sequence ID" value="CAG8504269.1"/>
    <property type="molecule type" value="Genomic_DNA"/>
</dbReference>
<evidence type="ECO:0000313" key="3">
    <source>
        <dbReference type="Proteomes" id="UP000789901"/>
    </source>
</evidence>
<organism evidence="2 3">
    <name type="scientific">Gigaspora margarita</name>
    <dbReference type="NCBI Taxonomy" id="4874"/>
    <lineage>
        <taxon>Eukaryota</taxon>
        <taxon>Fungi</taxon>
        <taxon>Fungi incertae sedis</taxon>
        <taxon>Mucoromycota</taxon>
        <taxon>Glomeromycotina</taxon>
        <taxon>Glomeromycetes</taxon>
        <taxon>Diversisporales</taxon>
        <taxon>Gigasporaceae</taxon>
        <taxon>Gigaspora</taxon>
    </lineage>
</organism>
<proteinExistence type="predicted"/>
<dbReference type="Gene3D" id="1.25.40.420">
    <property type="match status" value="1"/>
</dbReference>
<protein>
    <submittedName>
        <fullName evidence="2">15097_t:CDS:1</fullName>
    </submittedName>
</protein>
<feature type="domain" description="BACK" evidence="1">
    <location>
        <begin position="56"/>
        <end position="117"/>
    </location>
</feature>
<comment type="caution">
    <text evidence="2">The sequence shown here is derived from an EMBL/GenBank/DDBJ whole genome shotgun (WGS) entry which is preliminary data.</text>
</comment>
<name>A0ABM8W1Z2_GIGMA</name>
<dbReference type="Proteomes" id="UP000789901">
    <property type="component" value="Unassembled WGS sequence"/>
</dbReference>
<reference evidence="2 3" key="1">
    <citation type="submission" date="2021-06" db="EMBL/GenBank/DDBJ databases">
        <authorList>
            <person name="Kallberg Y."/>
            <person name="Tangrot J."/>
            <person name="Rosling A."/>
        </authorList>
    </citation>
    <scope>NUCLEOTIDE SEQUENCE [LARGE SCALE GENOMIC DNA]</scope>
    <source>
        <strain evidence="2 3">120-4 pot B 10/14</strain>
    </source>
</reference>
<keyword evidence="3" id="KW-1185">Reference proteome</keyword>
<evidence type="ECO:0000313" key="2">
    <source>
        <dbReference type="EMBL" id="CAG8504269.1"/>
    </source>
</evidence>
<gene>
    <name evidence="2" type="ORF">GMARGA_LOCUS2355</name>
</gene>